<dbReference type="GO" id="GO:0016788">
    <property type="term" value="F:hydrolase activity, acting on ester bonds"/>
    <property type="evidence" value="ECO:0007669"/>
    <property type="project" value="TreeGrafter"/>
</dbReference>
<feature type="compositionally biased region" description="Basic and acidic residues" evidence="8">
    <location>
        <begin position="7"/>
        <end position="16"/>
    </location>
</feature>
<dbReference type="EMBL" id="CM010722">
    <property type="protein sequence ID" value="RZC75281.1"/>
    <property type="molecule type" value="Genomic_DNA"/>
</dbReference>
<feature type="transmembrane region" description="Helical" evidence="7">
    <location>
        <begin position="200"/>
        <end position="223"/>
    </location>
</feature>
<keyword evidence="5 7" id="KW-1133">Transmembrane helix</keyword>
<feature type="transmembrane region" description="Helical" evidence="7">
    <location>
        <begin position="291"/>
        <end position="310"/>
    </location>
</feature>
<dbReference type="OMA" id="WDISENI"/>
<comment type="caution">
    <text evidence="7">Lacks conserved residue(s) required for the propagation of feature annotation.</text>
</comment>
<dbReference type="STRING" id="3469.A0A4Y7KT40"/>
<gene>
    <name evidence="9" type="ORF">C5167_050764</name>
</gene>
<sequence length="384" mass="44732">MSTWQIRGKEKKEKETTNNNQRRRISGRNNKIFTTNNTRIFQMSIWNRVIFFVAFLFLVGRLNASIGDSNPLYRSCLEQCEATGCIGDRCFQDCLSSDIGSNNGSESVQKPFYMQFIQWDCQSECRYHCMLERERDNEMLGLGPVKYHGKWPFRRVLWIQEPMSVVFSVCNLAMHYLGWISFCSLLYTKLPLRPKDRKPYYEYSLLWHAYAILAMNSWFWSAVFHMRDLDLTEKLDYSSFVALLGFGLIVAILRTFSVRDEASRVMVAAPLIAFLTTHILYLNFYKLDYGLNMKVCLSMGVAQLLLWAIWGGLSRHPSRGKLLTVVVGTSLAMLLEIYDFPPYKGYIDAHALWHATTIPLTYLWWSFIKDDAQFRTSNLTKKVK</sequence>
<protein>
    <recommendedName>
        <fullName evidence="7">Post-GPI attachment to proteins factor 3</fullName>
    </recommendedName>
</protein>
<feature type="region of interest" description="Disordered" evidence="8">
    <location>
        <begin position="1"/>
        <end position="21"/>
    </location>
</feature>
<dbReference type="Pfam" id="PF04080">
    <property type="entry name" value="Per1"/>
    <property type="match status" value="1"/>
</dbReference>
<dbReference type="GO" id="GO:0006506">
    <property type="term" value="P:GPI anchor biosynthetic process"/>
    <property type="evidence" value="ECO:0007669"/>
    <property type="project" value="UniProtKB-KW"/>
</dbReference>
<comment type="function">
    <text evidence="7">Involved in the lipid remodeling steps of GPI-anchor maturation.</text>
</comment>
<organism evidence="9 10">
    <name type="scientific">Papaver somniferum</name>
    <name type="common">Opium poppy</name>
    <dbReference type="NCBI Taxonomy" id="3469"/>
    <lineage>
        <taxon>Eukaryota</taxon>
        <taxon>Viridiplantae</taxon>
        <taxon>Streptophyta</taxon>
        <taxon>Embryophyta</taxon>
        <taxon>Tracheophyta</taxon>
        <taxon>Spermatophyta</taxon>
        <taxon>Magnoliopsida</taxon>
        <taxon>Ranunculales</taxon>
        <taxon>Papaveraceae</taxon>
        <taxon>Papaveroideae</taxon>
        <taxon>Papaver</taxon>
    </lineage>
</organism>
<dbReference type="Proteomes" id="UP000316621">
    <property type="component" value="Chromosome 8"/>
</dbReference>
<dbReference type="InterPro" id="IPR007217">
    <property type="entry name" value="Per1-like"/>
</dbReference>
<evidence type="ECO:0000313" key="10">
    <source>
        <dbReference type="Proteomes" id="UP000316621"/>
    </source>
</evidence>
<feature type="transmembrane region" description="Helical" evidence="7">
    <location>
        <begin position="350"/>
        <end position="368"/>
    </location>
</feature>
<feature type="transmembrane region" description="Helical" evidence="7">
    <location>
        <begin position="265"/>
        <end position="285"/>
    </location>
</feature>
<dbReference type="AlphaFoldDB" id="A0A4Y7KT40"/>
<feature type="transmembrane region" description="Helical" evidence="7">
    <location>
        <begin position="322"/>
        <end position="338"/>
    </location>
</feature>
<keyword evidence="4" id="KW-0732">Signal</keyword>
<feature type="transmembrane region" description="Helical" evidence="7">
    <location>
        <begin position="165"/>
        <end position="188"/>
    </location>
</feature>
<comment type="similarity">
    <text evidence="7">Belongs to the PGAP3 family.</text>
</comment>
<evidence type="ECO:0000256" key="2">
    <source>
        <dbReference type="ARBA" id="ARBA00022502"/>
    </source>
</evidence>
<evidence type="ECO:0000256" key="6">
    <source>
        <dbReference type="ARBA" id="ARBA00023136"/>
    </source>
</evidence>
<name>A0A4Y7KT40_PAPSO</name>
<keyword evidence="3 7" id="KW-0812">Transmembrane</keyword>
<evidence type="ECO:0000256" key="8">
    <source>
        <dbReference type="SAM" id="MobiDB-lite"/>
    </source>
</evidence>
<keyword evidence="10" id="KW-1185">Reference proteome</keyword>
<evidence type="ECO:0000256" key="4">
    <source>
        <dbReference type="ARBA" id="ARBA00022729"/>
    </source>
</evidence>
<feature type="transmembrane region" description="Helical" evidence="7">
    <location>
        <begin position="45"/>
        <end position="64"/>
    </location>
</feature>
<dbReference type="GO" id="GO:0000139">
    <property type="term" value="C:Golgi membrane"/>
    <property type="evidence" value="ECO:0007669"/>
    <property type="project" value="UniProtKB-SubCell"/>
</dbReference>
<evidence type="ECO:0000256" key="7">
    <source>
        <dbReference type="RuleBase" id="RU365066"/>
    </source>
</evidence>
<proteinExistence type="inferred from homology"/>
<comment type="subcellular location">
    <subcellularLocation>
        <location evidence="1">Endomembrane system</location>
        <topology evidence="1">Multi-pass membrane protein</topology>
    </subcellularLocation>
    <subcellularLocation>
        <location evidence="7">Golgi apparatus membrane</location>
        <topology evidence="7">Multi-pass membrane protein</topology>
    </subcellularLocation>
</comment>
<keyword evidence="6 7" id="KW-0472">Membrane</keyword>
<feature type="transmembrane region" description="Helical" evidence="7">
    <location>
        <begin position="235"/>
        <end position="253"/>
    </location>
</feature>
<keyword evidence="7" id="KW-0333">Golgi apparatus</keyword>
<keyword evidence="2 7" id="KW-0337">GPI-anchor biosynthesis</keyword>
<evidence type="ECO:0000256" key="3">
    <source>
        <dbReference type="ARBA" id="ARBA00022692"/>
    </source>
</evidence>
<evidence type="ECO:0000313" key="9">
    <source>
        <dbReference type="EMBL" id="RZC75281.1"/>
    </source>
</evidence>
<dbReference type="Gramene" id="RZC75281">
    <property type="protein sequence ID" value="RZC75281"/>
    <property type="gene ID" value="C5167_050764"/>
</dbReference>
<dbReference type="PANTHER" id="PTHR13148:SF0">
    <property type="entry name" value="POST-GPI ATTACHMENT TO PROTEINS FACTOR 3"/>
    <property type="match status" value="1"/>
</dbReference>
<evidence type="ECO:0000256" key="5">
    <source>
        <dbReference type="ARBA" id="ARBA00022989"/>
    </source>
</evidence>
<dbReference type="PANTHER" id="PTHR13148">
    <property type="entry name" value="PER1-RELATED"/>
    <property type="match status" value="1"/>
</dbReference>
<accession>A0A4Y7KT40</accession>
<reference evidence="9 10" key="1">
    <citation type="journal article" date="2018" name="Science">
        <title>The opium poppy genome and morphinan production.</title>
        <authorList>
            <person name="Guo L."/>
            <person name="Winzer T."/>
            <person name="Yang X."/>
            <person name="Li Y."/>
            <person name="Ning Z."/>
            <person name="He Z."/>
            <person name="Teodor R."/>
            <person name="Lu Y."/>
            <person name="Bowser T.A."/>
            <person name="Graham I.A."/>
            <person name="Ye K."/>
        </authorList>
    </citation>
    <scope>NUCLEOTIDE SEQUENCE [LARGE SCALE GENOMIC DNA]</scope>
    <source>
        <strain evidence="10">cv. HN1</strain>
        <tissue evidence="9">Leaves</tissue>
    </source>
</reference>
<evidence type="ECO:0000256" key="1">
    <source>
        <dbReference type="ARBA" id="ARBA00004127"/>
    </source>
</evidence>
<dbReference type="GO" id="GO:0005789">
    <property type="term" value="C:endoplasmic reticulum membrane"/>
    <property type="evidence" value="ECO:0007669"/>
    <property type="project" value="TreeGrafter"/>
</dbReference>